<evidence type="ECO:0000259" key="9">
    <source>
        <dbReference type="Pfam" id="PF07715"/>
    </source>
</evidence>
<feature type="domain" description="TonB-dependent receptor plug" evidence="9">
    <location>
        <begin position="116"/>
        <end position="224"/>
    </location>
</feature>
<keyword evidence="10" id="KW-0675">Receptor</keyword>
<dbReference type="InterPro" id="IPR039426">
    <property type="entry name" value="TonB-dep_rcpt-like"/>
</dbReference>
<proteinExistence type="inferred from homology"/>
<dbReference type="Gene3D" id="2.60.40.1120">
    <property type="entry name" value="Carboxypeptidase-like, regulatory domain"/>
    <property type="match status" value="1"/>
</dbReference>
<dbReference type="KEGG" id="hts:HMJ29_14045"/>
<protein>
    <submittedName>
        <fullName evidence="10">TonB-dependent receptor</fullName>
    </submittedName>
</protein>
<dbReference type="NCBIfam" id="TIGR04056">
    <property type="entry name" value="OMP_RagA_SusC"/>
    <property type="match status" value="1"/>
</dbReference>
<dbReference type="InterPro" id="IPR037066">
    <property type="entry name" value="Plug_dom_sf"/>
</dbReference>
<name>A0A6M6BIY6_9BACT</name>
<evidence type="ECO:0000256" key="8">
    <source>
        <dbReference type="SAM" id="SignalP"/>
    </source>
</evidence>
<sequence length="1091" mass="119297">MKRKLLLLTPLLACAMAPAWAQQQQQRVQGIVKSEKGEPLPGVTVVVRGTTVGASTDADGRFNLAVPANATLRFSYIGFLPFEVAVGTKTDINVTLKEDTKTLDDVVVIGYQSVQRRDVTGAVSSVSAQQIKDIPVNSAAEALTGRLAGVQLTSSEGTPGNQDVRVRVRGGGSITQDNSPLYVVDGIQIENALSVITPQDIASVDVLKDASATAIYGARGANGVVIITTKKGLEGKTVISYNGFAGFREISKKLGVLKPDDYLNYQFERAQQAGATGTGGLSTFKTLFGSSNYNSDTLQRARSAPFIDWQEEVFGRRAFQQTHNVSVAGGVKGTTYSLSLTHNDEEGIQRGSDYSRNLINFRFDTKATDKLRIGLNMRFNDQEVNGAGTSTSGSSVTSRLRNTVQYQPLSVPRASGAIIDPGTFDDDFFTNSSLVNPLITIDSEYRRDKRRTFNVGGNAALELAKGLLFRSTAGFDITNTDLGTFNGRFSPTIRQAAGGYQNLPFATITTGTQITFNNSNVLDYSRTKGKHQMGLLLGEETYQQQTKQQFIQTNYLPLDITAERALANINQGVLPTGQNSQPVLPSTGIPNDYRLLSGFGRLTYSYDDKYLFTGTFRADGSSKFKAGNRWGLFPGASAAWRISKEEFFKSVEAVSDLKLRVSYGQAGNNRINDFLFSQLFQAGGAPYYLNHNQVLGSSATTLPNPNLKWEVTTSRDIGIDLALWENRVQFTGDVYYNTTTDLLINRPIPPFLGYTSQLQNIGKTSNKGVELQLTGVIFNKPDFGWTATANASFNRGRIESLGSGLEEIPGIASGWAGTALNRDYVARVGQPVGQMYGYVTDGFLTADDFEGYNTVTQSWTPRKNDQGANVFANNLGLIGETVARPGQIKLKDLNGDGVINDQDQTVIGNANPKLSGGLNQQFTYKNFDASVFLNFVLGNDIYNANKIEFTSNTANTVFSNVLDQMSDRYRTINADGTPITDLATLRQVNQNADIWTPTRNYFLHSWAVEDGSFLRVNNITLGYTLPKLLTARAKIQTLRFYVTLNNLYTFTKYTGYDPEVNTRRATPLTPGVDYAAYPRSRAFLFGLNLSL</sequence>
<comment type="similarity">
    <text evidence="7">Belongs to the TonB-dependent receptor family.</text>
</comment>
<reference evidence="10 11" key="1">
    <citation type="submission" date="2020-05" db="EMBL/GenBank/DDBJ databases">
        <title>Complete genome sequence of Hymenobacter sp. TS19 in Coasted Sand Dune.</title>
        <authorList>
            <person name="Lee J.-H."/>
            <person name="Jung J.-H."/>
            <person name="Jeong S."/>
            <person name="Zhao L."/>
            <person name="Kim M.-K."/>
            <person name="Seo H.-S."/>
            <person name="Lim S."/>
        </authorList>
    </citation>
    <scope>NUCLEOTIDE SEQUENCE [LARGE SCALE GENOMIC DNA]</scope>
    <source>
        <strain evidence="10 11">TS19</strain>
    </source>
</reference>
<evidence type="ECO:0000256" key="3">
    <source>
        <dbReference type="ARBA" id="ARBA00022452"/>
    </source>
</evidence>
<keyword evidence="4 7" id="KW-0812">Transmembrane</keyword>
<evidence type="ECO:0000256" key="4">
    <source>
        <dbReference type="ARBA" id="ARBA00022692"/>
    </source>
</evidence>
<dbReference type="GO" id="GO:0009279">
    <property type="term" value="C:cell outer membrane"/>
    <property type="evidence" value="ECO:0007669"/>
    <property type="project" value="UniProtKB-SubCell"/>
</dbReference>
<organism evidence="10 11">
    <name type="scientific">Hymenobacter taeanensis</name>
    <dbReference type="NCBI Taxonomy" id="2735321"/>
    <lineage>
        <taxon>Bacteria</taxon>
        <taxon>Pseudomonadati</taxon>
        <taxon>Bacteroidota</taxon>
        <taxon>Cytophagia</taxon>
        <taxon>Cytophagales</taxon>
        <taxon>Hymenobacteraceae</taxon>
        <taxon>Hymenobacter</taxon>
    </lineage>
</organism>
<dbReference type="NCBIfam" id="TIGR04057">
    <property type="entry name" value="SusC_RagA_signa"/>
    <property type="match status" value="1"/>
</dbReference>
<evidence type="ECO:0000256" key="5">
    <source>
        <dbReference type="ARBA" id="ARBA00023136"/>
    </source>
</evidence>
<dbReference type="InterPro" id="IPR023997">
    <property type="entry name" value="TonB-dep_OMP_SusC/RagA_CS"/>
</dbReference>
<evidence type="ECO:0000256" key="1">
    <source>
        <dbReference type="ARBA" id="ARBA00004571"/>
    </source>
</evidence>
<gene>
    <name evidence="10" type="ORF">HMJ29_14045</name>
</gene>
<evidence type="ECO:0000313" key="11">
    <source>
        <dbReference type="Proteomes" id="UP000501623"/>
    </source>
</evidence>
<feature type="signal peptide" evidence="8">
    <location>
        <begin position="1"/>
        <end position="21"/>
    </location>
</feature>
<keyword evidence="8" id="KW-0732">Signal</keyword>
<dbReference type="SUPFAM" id="SSF56935">
    <property type="entry name" value="Porins"/>
    <property type="match status" value="1"/>
</dbReference>
<dbReference type="SUPFAM" id="SSF49464">
    <property type="entry name" value="Carboxypeptidase regulatory domain-like"/>
    <property type="match status" value="1"/>
</dbReference>
<keyword evidence="2 7" id="KW-0813">Transport</keyword>
<dbReference type="PROSITE" id="PS52016">
    <property type="entry name" value="TONB_DEPENDENT_REC_3"/>
    <property type="match status" value="1"/>
</dbReference>
<dbReference type="FunFam" id="2.170.130.10:FF:000008">
    <property type="entry name" value="SusC/RagA family TonB-linked outer membrane protein"/>
    <property type="match status" value="1"/>
</dbReference>
<feature type="chain" id="PRO_5026936015" evidence="8">
    <location>
        <begin position="22"/>
        <end position="1091"/>
    </location>
</feature>
<evidence type="ECO:0000256" key="7">
    <source>
        <dbReference type="PROSITE-ProRule" id="PRU01360"/>
    </source>
</evidence>
<dbReference type="Gene3D" id="2.170.130.10">
    <property type="entry name" value="TonB-dependent receptor, plug domain"/>
    <property type="match status" value="1"/>
</dbReference>
<comment type="subcellular location">
    <subcellularLocation>
        <location evidence="1 7">Cell outer membrane</location>
        <topology evidence="1 7">Multi-pass membrane protein</topology>
    </subcellularLocation>
</comment>
<keyword evidence="11" id="KW-1185">Reference proteome</keyword>
<keyword evidence="3 7" id="KW-1134">Transmembrane beta strand</keyword>
<dbReference type="InterPro" id="IPR012910">
    <property type="entry name" value="Plug_dom"/>
</dbReference>
<keyword evidence="5 7" id="KW-0472">Membrane</keyword>
<evidence type="ECO:0000256" key="2">
    <source>
        <dbReference type="ARBA" id="ARBA00022448"/>
    </source>
</evidence>
<dbReference type="InterPro" id="IPR036942">
    <property type="entry name" value="Beta-barrel_TonB_sf"/>
</dbReference>
<dbReference type="Pfam" id="PF07715">
    <property type="entry name" value="Plug"/>
    <property type="match status" value="1"/>
</dbReference>
<dbReference type="Gene3D" id="2.40.170.20">
    <property type="entry name" value="TonB-dependent receptor, beta-barrel domain"/>
    <property type="match status" value="1"/>
</dbReference>
<dbReference type="Proteomes" id="UP000501623">
    <property type="component" value="Chromosome"/>
</dbReference>
<accession>A0A6M6BIY6</accession>
<dbReference type="EMBL" id="CP053538">
    <property type="protein sequence ID" value="QJX48000.1"/>
    <property type="molecule type" value="Genomic_DNA"/>
</dbReference>
<evidence type="ECO:0000313" key="10">
    <source>
        <dbReference type="EMBL" id="QJX48000.1"/>
    </source>
</evidence>
<evidence type="ECO:0000256" key="6">
    <source>
        <dbReference type="ARBA" id="ARBA00023237"/>
    </source>
</evidence>
<dbReference type="AlphaFoldDB" id="A0A6M6BIY6"/>
<dbReference type="Pfam" id="PF13715">
    <property type="entry name" value="CarbopepD_reg_2"/>
    <property type="match status" value="1"/>
</dbReference>
<dbReference type="InterPro" id="IPR008969">
    <property type="entry name" value="CarboxyPept-like_regulatory"/>
</dbReference>
<keyword evidence="6 7" id="KW-0998">Cell outer membrane</keyword>
<dbReference type="InterPro" id="IPR023996">
    <property type="entry name" value="TonB-dep_OMP_SusC/RagA"/>
</dbReference>
<dbReference type="RefSeq" id="WP_171592089.1">
    <property type="nucleotide sequence ID" value="NZ_CP053538.1"/>
</dbReference>